<dbReference type="Pfam" id="PF25907">
    <property type="entry name" value="DUF7962"/>
    <property type="match status" value="1"/>
</dbReference>
<dbReference type="Gene3D" id="1.20.1050.10">
    <property type="match status" value="1"/>
</dbReference>
<proteinExistence type="predicted"/>
<dbReference type="CDD" id="cd00299">
    <property type="entry name" value="GST_C_family"/>
    <property type="match status" value="1"/>
</dbReference>
<dbReference type="Proteomes" id="UP000799438">
    <property type="component" value="Unassembled WGS sequence"/>
</dbReference>
<dbReference type="EMBL" id="ML995494">
    <property type="protein sequence ID" value="KAF2139017.1"/>
    <property type="molecule type" value="Genomic_DNA"/>
</dbReference>
<dbReference type="GeneID" id="54298441"/>
<name>A0A6A6B7V3_9PEZI</name>
<reference evidence="3" key="1">
    <citation type="journal article" date="2020" name="Stud. Mycol.">
        <title>101 Dothideomycetes genomes: a test case for predicting lifestyles and emergence of pathogens.</title>
        <authorList>
            <person name="Haridas S."/>
            <person name="Albert R."/>
            <person name="Binder M."/>
            <person name="Bloem J."/>
            <person name="Labutti K."/>
            <person name="Salamov A."/>
            <person name="Andreopoulos B."/>
            <person name="Baker S."/>
            <person name="Barry K."/>
            <person name="Bills G."/>
            <person name="Bluhm B."/>
            <person name="Cannon C."/>
            <person name="Castanera R."/>
            <person name="Culley D."/>
            <person name="Daum C."/>
            <person name="Ezra D."/>
            <person name="Gonzalez J."/>
            <person name="Henrissat B."/>
            <person name="Kuo A."/>
            <person name="Liang C."/>
            <person name="Lipzen A."/>
            <person name="Lutzoni F."/>
            <person name="Magnuson J."/>
            <person name="Mondo S."/>
            <person name="Nolan M."/>
            <person name="Ohm R."/>
            <person name="Pangilinan J."/>
            <person name="Park H.-J."/>
            <person name="Ramirez L."/>
            <person name="Alfaro M."/>
            <person name="Sun H."/>
            <person name="Tritt A."/>
            <person name="Yoshinaga Y."/>
            <person name="Zwiers L.-H."/>
            <person name="Turgeon B."/>
            <person name="Goodwin S."/>
            <person name="Spatafora J."/>
            <person name="Crous P."/>
            <person name="Grigoriev I."/>
        </authorList>
    </citation>
    <scope>NUCLEOTIDE SEQUENCE</scope>
    <source>
        <strain evidence="3">CBS 121167</strain>
    </source>
</reference>
<keyword evidence="4" id="KW-1185">Reference proteome</keyword>
<dbReference type="SUPFAM" id="SSF47616">
    <property type="entry name" value="GST C-terminal domain-like"/>
    <property type="match status" value="1"/>
</dbReference>
<gene>
    <name evidence="3" type="ORF">K452DRAFT_290114</name>
</gene>
<evidence type="ECO:0000313" key="3">
    <source>
        <dbReference type="EMBL" id="KAF2139017.1"/>
    </source>
</evidence>
<dbReference type="OrthoDB" id="202840at2759"/>
<feature type="domain" description="DUF7962" evidence="2">
    <location>
        <begin position="53"/>
        <end position="172"/>
    </location>
</feature>
<evidence type="ECO:0000259" key="2">
    <source>
        <dbReference type="Pfam" id="PF25907"/>
    </source>
</evidence>
<dbReference type="RefSeq" id="XP_033394730.1">
    <property type="nucleotide sequence ID" value="XM_033540945.1"/>
</dbReference>
<accession>A0A6A6B7V3</accession>
<sequence>MAIGGHVYCDTRLILRKLEQRFPDGAIGASGGDQKAIESLLSRWTIDGGIFARAASLIPPDMPVLQDPKFLEDRKSFSGRSWDKEDLRRGRPESMVHIRDAFALLESTLLADGRDWILKTERPSLADIEAIWPLDWLVEMKGALPPALISESSFPKVFAWIKRFRDALKAAKSSGFKGVTLDGPAAVKAVTGGRGGDGEDTEGRFDSAEPSGVQQGEEVEVWPIESGFSHRDRGRLVSLTFDEVVLELETGVRIHFPRWGFRVSKAAAPAAARL</sequence>
<dbReference type="AlphaFoldDB" id="A0A6A6B7V3"/>
<evidence type="ECO:0000313" key="4">
    <source>
        <dbReference type="Proteomes" id="UP000799438"/>
    </source>
</evidence>
<protein>
    <recommendedName>
        <fullName evidence="2">DUF7962 domain-containing protein</fullName>
    </recommendedName>
</protein>
<dbReference type="Gene3D" id="3.40.30.110">
    <property type="match status" value="1"/>
</dbReference>
<feature type="region of interest" description="Disordered" evidence="1">
    <location>
        <begin position="190"/>
        <end position="212"/>
    </location>
</feature>
<dbReference type="InterPro" id="IPR036282">
    <property type="entry name" value="Glutathione-S-Trfase_C_sf"/>
</dbReference>
<evidence type="ECO:0000256" key="1">
    <source>
        <dbReference type="SAM" id="MobiDB-lite"/>
    </source>
</evidence>
<organism evidence="3 4">
    <name type="scientific">Aplosporella prunicola CBS 121167</name>
    <dbReference type="NCBI Taxonomy" id="1176127"/>
    <lineage>
        <taxon>Eukaryota</taxon>
        <taxon>Fungi</taxon>
        <taxon>Dikarya</taxon>
        <taxon>Ascomycota</taxon>
        <taxon>Pezizomycotina</taxon>
        <taxon>Dothideomycetes</taxon>
        <taxon>Dothideomycetes incertae sedis</taxon>
        <taxon>Botryosphaeriales</taxon>
        <taxon>Aplosporellaceae</taxon>
        <taxon>Aplosporella</taxon>
    </lineage>
</organism>
<dbReference type="InterPro" id="IPR058268">
    <property type="entry name" value="DUF7962"/>
</dbReference>